<evidence type="ECO:0000256" key="2">
    <source>
        <dbReference type="SAM" id="Phobius"/>
    </source>
</evidence>
<feature type="compositionally biased region" description="Acidic residues" evidence="1">
    <location>
        <begin position="1"/>
        <end position="11"/>
    </location>
</feature>
<keyword evidence="2" id="KW-1133">Transmembrane helix</keyword>
<dbReference type="RefSeq" id="WP_195078532.1">
    <property type="nucleotide sequence ID" value="NZ_JAYESH010000005.1"/>
</dbReference>
<dbReference type="Proteomes" id="UP001348098">
    <property type="component" value="Unassembled WGS sequence"/>
</dbReference>
<name>A0ABU6ASW4_9NOCA</name>
<evidence type="ECO:0008006" key="5">
    <source>
        <dbReference type="Google" id="ProtNLM"/>
    </source>
</evidence>
<keyword evidence="2" id="KW-0472">Membrane</keyword>
<sequence length="230" mass="24314">MGDNEPGEDAPETQQPRQQDNAERKSWMRRHSGTILTTLLFPIISGLIVLAVEKSTDDDKDDSATGTSTSAQPTTRSDTPADRAPSSAVPATSANASPDDVRWSGTLNLTYFDLDSVPPRVLSSNTGASAWVSYDREASGGFSAATLYGVGGGFFTTKPTLARWTTPAEPTRKQCSDLVATQGAETLPVTTDSAYCVRTAAGRTAFITGIALDNAVKAYTAKVVVWSATQ</sequence>
<accession>A0ABU6ASW4</accession>
<feature type="transmembrane region" description="Helical" evidence="2">
    <location>
        <begin position="33"/>
        <end position="52"/>
    </location>
</feature>
<evidence type="ECO:0000313" key="3">
    <source>
        <dbReference type="EMBL" id="MEB3510558.1"/>
    </source>
</evidence>
<evidence type="ECO:0000313" key="4">
    <source>
        <dbReference type="Proteomes" id="UP001348098"/>
    </source>
</evidence>
<proteinExistence type="predicted"/>
<keyword evidence="4" id="KW-1185">Reference proteome</keyword>
<feature type="region of interest" description="Disordered" evidence="1">
    <location>
        <begin position="1"/>
        <end position="29"/>
    </location>
</feature>
<comment type="caution">
    <text evidence="3">The sequence shown here is derived from an EMBL/GenBank/DDBJ whole genome shotgun (WGS) entry which is preliminary data.</text>
</comment>
<protein>
    <recommendedName>
        <fullName evidence="5">Serine/threonine protein kinase</fullName>
    </recommendedName>
</protein>
<gene>
    <name evidence="3" type="ORF">U3653_11060</name>
</gene>
<organism evidence="3 4">
    <name type="scientific">Nocardia implantans</name>
    <dbReference type="NCBI Taxonomy" id="3108168"/>
    <lineage>
        <taxon>Bacteria</taxon>
        <taxon>Bacillati</taxon>
        <taxon>Actinomycetota</taxon>
        <taxon>Actinomycetes</taxon>
        <taxon>Mycobacteriales</taxon>
        <taxon>Nocardiaceae</taxon>
        <taxon>Nocardia</taxon>
    </lineage>
</organism>
<keyword evidence="2" id="KW-0812">Transmembrane</keyword>
<evidence type="ECO:0000256" key="1">
    <source>
        <dbReference type="SAM" id="MobiDB-lite"/>
    </source>
</evidence>
<feature type="region of interest" description="Disordered" evidence="1">
    <location>
        <begin position="55"/>
        <end position="100"/>
    </location>
</feature>
<dbReference type="EMBL" id="JAYKYQ010000004">
    <property type="protein sequence ID" value="MEB3510558.1"/>
    <property type="molecule type" value="Genomic_DNA"/>
</dbReference>
<reference evidence="3 4" key="1">
    <citation type="submission" date="2023-12" db="EMBL/GenBank/DDBJ databases">
        <title>novel species in genus Nocarida.</title>
        <authorList>
            <person name="Li Z."/>
        </authorList>
    </citation>
    <scope>NUCLEOTIDE SEQUENCE [LARGE SCALE GENOMIC DNA]</scope>
    <source>
        <strain evidence="3 4">CDC186</strain>
    </source>
</reference>